<gene>
    <name evidence="4" type="ORF">APAL1065_LOCUS9806</name>
</gene>
<dbReference type="EMBL" id="HBHT01014700">
    <property type="protein sequence ID" value="CAD9960863.1"/>
    <property type="molecule type" value="Transcribed_RNA"/>
</dbReference>
<name>A0A7S3DNI3_9STRA</name>
<reference evidence="4" key="1">
    <citation type="submission" date="2021-01" db="EMBL/GenBank/DDBJ databases">
        <authorList>
            <person name="Corre E."/>
            <person name="Pelletier E."/>
            <person name="Niang G."/>
            <person name="Scheremetjew M."/>
            <person name="Finn R."/>
            <person name="Kale V."/>
            <person name="Holt S."/>
            <person name="Cochrane G."/>
            <person name="Meng A."/>
            <person name="Brown T."/>
            <person name="Cohen L."/>
        </authorList>
    </citation>
    <scope>NUCLEOTIDE SEQUENCE</scope>
    <source>
        <strain evidence="4">CCMP125</strain>
    </source>
</reference>
<evidence type="ECO:0000256" key="3">
    <source>
        <dbReference type="PROSITE-ProRule" id="PRU00023"/>
    </source>
</evidence>
<dbReference type="SUPFAM" id="SSF48403">
    <property type="entry name" value="Ankyrin repeat"/>
    <property type="match status" value="2"/>
</dbReference>
<organism evidence="4">
    <name type="scientific">Entomoneis paludosa</name>
    <dbReference type="NCBI Taxonomy" id="265537"/>
    <lineage>
        <taxon>Eukaryota</taxon>
        <taxon>Sar</taxon>
        <taxon>Stramenopiles</taxon>
        <taxon>Ochrophyta</taxon>
        <taxon>Bacillariophyta</taxon>
        <taxon>Bacillariophyceae</taxon>
        <taxon>Bacillariophycidae</taxon>
        <taxon>Entomoneidaceae</taxon>
        <taxon>Entomoneis</taxon>
    </lineage>
</organism>
<feature type="repeat" description="ANK" evidence="3">
    <location>
        <begin position="507"/>
        <end position="546"/>
    </location>
</feature>
<keyword evidence="1" id="KW-0677">Repeat</keyword>
<dbReference type="SMART" id="SM00248">
    <property type="entry name" value="ANK"/>
    <property type="match status" value="13"/>
</dbReference>
<dbReference type="PANTHER" id="PTHR24173">
    <property type="entry name" value="ANKYRIN REPEAT CONTAINING"/>
    <property type="match status" value="1"/>
</dbReference>
<keyword evidence="2 3" id="KW-0040">ANK repeat</keyword>
<dbReference type="Gene3D" id="1.25.40.20">
    <property type="entry name" value="Ankyrin repeat-containing domain"/>
    <property type="match status" value="3"/>
</dbReference>
<dbReference type="AlphaFoldDB" id="A0A7S3DNI3"/>
<accession>A0A7S3DNI3</accession>
<dbReference type="InterPro" id="IPR036770">
    <property type="entry name" value="Ankyrin_rpt-contain_sf"/>
</dbReference>
<dbReference type="PANTHER" id="PTHR24173:SF74">
    <property type="entry name" value="ANKYRIN REPEAT DOMAIN-CONTAINING PROTEIN 16"/>
    <property type="match status" value="1"/>
</dbReference>
<dbReference type="InterPro" id="IPR002110">
    <property type="entry name" value="Ankyrin_rpt"/>
</dbReference>
<proteinExistence type="predicted"/>
<sequence>MELDPSVVEQFLDILSGLPAQDEHMACLLESFLLAHPDFDPSQLEAMDEEDGIERLPSVLHWTCRRGYRQTSKVLIEHNRKWNRGWGHYAEPDRHKYSDPYRLAILGNHIELVQDLLDKEGIPFQYGFMVPNIHDSKYYAAFGRLISAGRNPLMEANTVEMVQLLRSHGAVADDRVLLEALRDDQEGFPCNIDLVTMLLETWEDKFDKKSRNPIEHVILYSGANRDLLALLMDKGFTTDEALSDCIAYNKYDRPTDEPLLAAIDFLVVERGVDPTLNNPLYWACRRKKLKVAKRLVQLGVPVETGFSGFLETSPSEQELLVWLEKLPGADVLNVDNEYGQNALHLVLFARSHLTRCSMSHVDIVPISHVDCVPKLIELGVPVGAKDKKGYTPLIAACKSARYKGPIKATEAIQRLLKHPSVGVCEQDSTGKAAIHFAPRAEIVDILVQAGADLNIQDREGNTPLHVRTLEDDPVLWRDAEGERCSHGALVVARLLEHGANPHLVNKAGMTPLLLTLHSEKSNWYYATIRMTRALLSHGANVNAVDSKGNSALHHLTLRLQDQESMGGPHRRLTELLLEHKANIHQENHEGETPLLNAWLKICGSNLSYVEFFLSQGANPKKVDNKGNSLLHILCRDSRHKRFDRRKHMERFRLLMDNGCDPVAPNLENETPIMIYTAPEGTVSISLDVLYCLVSNTALRHGSASVVPYGIRGERPSAETSSVVSYSCSFSSLDESDHKNIGSIFDLHSDY</sequence>
<protein>
    <submittedName>
        <fullName evidence="4">Uncharacterized protein</fullName>
    </submittedName>
</protein>
<evidence type="ECO:0000313" key="4">
    <source>
        <dbReference type="EMBL" id="CAD9960863.1"/>
    </source>
</evidence>
<dbReference type="PROSITE" id="PS50088">
    <property type="entry name" value="ANK_REPEAT"/>
    <property type="match status" value="1"/>
</dbReference>
<evidence type="ECO:0000256" key="2">
    <source>
        <dbReference type="ARBA" id="ARBA00023043"/>
    </source>
</evidence>
<evidence type="ECO:0000256" key="1">
    <source>
        <dbReference type="ARBA" id="ARBA00022737"/>
    </source>
</evidence>